<keyword evidence="2" id="KW-1185">Reference proteome</keyword>
<dbReference type="InterPro" id="IPR000014">
    <property type="entry name" value="PAS"/>
</dbReference>
<gene>
    <name evidence="1" type="ORF">EVOR1521_LOCUS13420</name>
</gene>
<name>A0AA36IH14_9DINO</name>
<evidence type="ECO:0000313" key="1">
    <source>
        <dbReference type="EMBL" id="CAJ1387310.1"/>
    </source>
</evidence>
<feature type="non-terminal residue" evidence="1">
    <location>
        <position position="320"/>
    </location>
</feature>
<evidence type="ECO:0008006" key="3">
    <source>
        <dbReference type="Google" id="ProtNLM"/>
    </source>
</evidence>
<dbReference type="NCBIfam" id="TIGR00229">
    <property type="entry name" value="sensory_box"/>
    <property type="match status" value="1"/>
</dbReference>
<comment type="caution">
    <text evidence="1">The sequence shown here is derived from an EMBL/GenBank/DDBJ whole genome shotgun (WGS) entry which is preliminary data.</text>
</comment>
<dbReference type="CDD" id="cd00130">
    <property type="entry name" value="PAS"/>
    <property type="match status" value="1"/>
</dbReference>
<reference evidence="1" key="1">
    <citation type="submission" date="2023-08" db="EMBL/GenBank/DDBJ databases">
        <authorList>
            <person name="Chen Y."/>
            <person name="Shah S."/>
            <person name="Dougan E. K."/>
            <person name="Thang M."/>
            <person name="Chan C."/>
        </authorList>
    </citation>
    <scope>NUCLEOTIDE SEQUENCE</scope>
</reference>
<protein>
    <recommendedName>
        <fullName evidence="3">PAS domain-containing protein</fullName>
    </recommendedName>
</protein>
<dbReference type="Proteomes" id="UP001178507">
    <property type="component" value="Unassembled WGS sequence"/>
</dbReference>
<dbReference type="InterPro" id="IPR035965">
    <property type="entry name" value="PAS-like_dom_sf"/>
</dbReference>
<dbReference type="SUPFAM" id="SSF55785">
    <property type="entry name" value="PYP-like sensor domain (PAS domain)"/>
    <property type="match status" value="1"/>
</dbReference>
<sequence length="320" mass="34914">MDRPRSIASRLNAMRSANCMIRPAVYGLSASRLCQRSLAGFEVNCKVRPTEKASIHGLQALVSDRAVEDAVAGSSLAVAVVVPEKNDAGDWSVSTFASPDFEELFGYSVHELRGKSLLRLLSSGNVDPRVELYWNLASLGHLLQPTKALLQRKTGELVEAELLIRKVALPGSLEVLIFLCAEDADLLEQEARWNSMRVCAHGTALSMCQNYRLLPWPLAGALLVSQADTEEEQRLAGDRLHYRLVRGAGPPEGWVSIKVSGKVLLSRLTEAEAVSTAKDESFDKWQVLGVQAESEAAKSEEEMRRVSASKISAAIGKPYA</sequence>
<dbReference type="AlphaFoldDB" id="A0AA36IH14"/>
<proteinExistence type="predicted"/>
<evidence type="ECO:0000313" key="2">
    <source>
        <dbReference type="Proteomes" id="UP001178507"/>
    </source>
</evidence>
<dbReference type="Gene3D" id="3.30.450.20">
    <property type="entry name" value="PAS domain"/>
    <property type="match status" value="1"/>
</dbReference>
<organism evidence="1 2">
    <name type="scientific">Effrenium voratum</name>
    <dbReference type="NCBI Taxonomy" id="2562239"/>
    <lineage>
        <taxon>Eukaryota</taxon>
        <taxon>Sar</taxon>
        <taxon>Alveolata</taxon>
        <taxon>Dinophyceae</taxon>
        <taxon>Suessiales</taxon>
        <taxon>Symbiodiniaceae</taxon>
        <taxon>Effrenium</taxon>
    </lineage>
</organism>
<dbReference type="EMBL" id="CAUJNA010001501">
    <property type="protein sequence ID" value="CAJ1387310.1"/>
    <property type="molecule type" value="Genomic_DNA"/>
</dbReference>
<accession>A0AA36IH14</accession>